<evidence type="ECO:0000313" key="1">
    <source>
        <dbReference type="EMBL" id="KAK0389943.1"/>
    </source>
</evidence>
<gene>
    <name evidence="1" type="ORF">NLU13_3516</name>
</gene>
<accession>A0AA39LAD1</accession>
<evidence type="ECO:0000313" key="2">
    <source>
        <dbReference type="Proteomes" id="UP001175261"/>
    </source>
</evidence>
<reference evidence="1" key="1">
    <citation type="submission" date="2022-10" db="EMBL/GenBank/DDBJ databases">
        <title>Determination and structural analysis of whole genome sequence of Sarocladium strictum F4-1.</title>
        <authorList>
            <person name="Hu L."/>
            <person name="Jiang Y."/>
        </authorList>
    </citation>
    <scope>NUCLEOTIDE SEQUENCE</scope>
    <source>
        <strain evidence="1">F4-1</strain>
    </source>
</reference>
<dbReference type="Proteomes" id="UP001175261">
    <property type="component" value="Unassembled WGS sequence"/>
</dbReference>
<proteinExistence type="predicted"/>
<name>A0AA39LAD1_SARSR</name>
<organism evidence="1 2">
    <name type="scientific">Sarocladium strictum</name>
    <name type="common">Black bundle disease fungus</name>
    <name type="synonym">Acremonium strictum</name>
    <dbReference type="NCBI Taxonomy" id="5046"/>
    <lineage>
        <taxon>Eukaryota</taxon>
        <taxon>Fungi</taxon>
        <taxon>Dikarya</taxon>
        <taxon>Ascomycota</taxon>
        <taxon>Pezizomycotina</taxon>
        <taxon>Sordariomycetes</taxon>
        <taxon>Hypocreomycetidae</taxon>
        <taxon>Hypocreales</taxon>
        <taxon>Sarocladiaceae</taxon>
        <taxon>Sarocladium</taxon>
    </lineage>
</organism>
<keyword evidence="2" id="KW-1185">Reference proteome</keyword>
<sequence length="482" mass="54398">MINYVSCQACYEDILLADPSYGNEFIPRVDRYSDRPQGDNDTWVCDTSFGFVWRCLEVYSRNGVPFMDWVNKVTQRFQLPKCEGKAVESSSCQWVRPKDRVDGLIICEECYFDKIAWTAIEADFEYMTVARPVSNSERMDYILGHRSEPATEWVCDAKNDAVLLALESSVKRQDARIFSQAARTILSSPACTEQGIPNGKWYTLSGGAKEFDVCAAHFAGYFQAWGQDRFFEVAPSSGSETAYLCNLHPSAPRYSQFMLKLFEAGQEGVWSRYADNVRKYASIPECPRDNHVPSRRWYGWLDCPICPDCFEAVTTGGGEAGNLKSEAQDGLVQTMQLHNEVIEDMRMCCMYSPRMRQMYAEARARGNDPTELLEFSRQRYAVYARTVPRIKMLRGMQDMQMQTAMAAGYASVLYSGAGSIQSLSGSNDRYLHGNSQLGWYENANKATAAKLFNDSCSGFSAATSSGSWMEIIQLATEWSLIE</sequence>
<dbReference type="EMBL" id="JAPDFR010000002">
    <property type="protein sequence ID" value="KAK0389943.1"/>
    <property type="molecule type" value="Genomic_DNA"/>
</dbReference>
<comment type="caution">
    <text evidence="1">The sequence shown here is derived from an EMBL/GenBank/DDBJ whole genome shotgun (WGS) entry which is preliminary data.</text>
</comment>
<protein>
    <submittedName>
        <fullName evidence="1">Uncharacterized protein</fullName>
    </submittedName>
</protein>
<dbReference type="AlphaFoldDB" id="A0AA39LAD1"/>